<comment type="caution">
    <text evidence="2">The sequence shown here is derived from an EMBL/GenBank/DDBJ whole genome shotgun (WGS) entry which is preliminary data.</text>
</comment>
<evidence type="ECO:0000313" key="3">
    <source>
        <dbReference type="Proteomes" id="UP001562065"/>
    </source>
</evidence>
<dbReference type="SMART" id="SM00849">
    <property type="entry name" value="Lactamase_B"/>
    <property type="match status" value="1"/>
</dbReference>
<gene>
    <name evidence="2" type="ORF">AB5I84_10190</name>
</gene>
<dbReference type="EMBL" id="JBGCUO010000001">
    <property type="protein sequence ID" value="MEY1662516.1"/>
    <property type="molecule type" value="Genomic_DNA"/>
</dbReference>
<sequence length="321" mass="36056">MFEMLAPDLGRLRLPVSFPPQHVNSYLLRDGDGWFVVDCGRHDEPTRAVWQQFLASPELGGGISRIFLTHTHPDHSGSAAWLSAQTGAPVLLAAAEWDWMQRIWARATEQPEQIKAFFAGWGAEPPQQQLAVHMLAKFRDGNPLMTGEVVTLAPGDSLTINGTRWSLEGGEGHTICNLLLHQPQQQRLITGDQVLPGIRPNVSIWYSMEHDALGDYLRSVARLAALPVAWAYPAHGDPFDNYAERCEQLLTFHRGRLGRTRELFIQQRDWRIEQLLEQLLGARGNEGNFLLKAGQLYAILRHLQQAGEVSSSQPGYWHYSA</sequence>
<dbReference type="Gene3D" id="3.60.15.10">
    <property type="entry name" value="Ribonuclease Z/Hydroxyacylglutathione hydrolase-like"/>
    <property type="match status" value="1"/>
</dbReference>
<dbReference type="InterPro" id="IPR050662">
    <property type="entry name" value="Sec-metab_biosynth-thioest"/>
</dbReference>
<evidence type="ECO:0000259" key="1">
    <source>
        <dbReference type="SMART" id="SM00849"/>
    </source>
</evidence>
<dbReference type="RefSeq" id="WP_369455750.1">
    <property type="nucleotide sequence ID" value="NZ_JBGCUO010000001.1"/>
</dbReference>
<dbReference type="Pfam" id="PF00753">
    <property type="entry name" value="Lactamase_B"/>
    <property type="match status" value="1"/>
</dbReference>
<reference evidence="2 3" key="1">
    <citation type="submission" date="2024-07" db="EMBL/GenBank/DDBJ databases">
        <authorList>
            <person name="Ren Q."/>
        </authorList>
    </citation>
    <scope>NUCLEOTIDE SEQUENCE [LARGE SCALE GENOMIC DNA]</scope>
    <source>
        <strain evidence="2 3">REN37</strain>
    </source>
</reference>
<evidence type="ECO:0000313" key="2">
    <source>
        <dbReference type="EMBL" id="MEY1662516.1"/>
    </source>
</evidence>
<dbReference type="PANTHER" id="PTHR23131">
    <property type="entry name" value="ENDORIBONUCLEASE LACTB2"/>
    <property type="match status" value="1"/>
</dbReference>
<feature type="domain" description="Metallo-beta-lactamase" evidence="1">
    <location>
        <begin position="22"/>
        <end position="235"/>
    </location>
</feature>
<keyword evidence="3" id="KW-1185">Reference proteome</keyword>
<name>A0ABV4AKC8_9GAMM</name>
<protein>
    <submittedName>
        <fullName evidence="2">MBL fold metallo-hydrolase</fullName>
    </submittedName>
</protein>
<organism evidence="2 3">
    <name type="scientific">Isoalcanivorax beigongshangi</name>
    <dbReference type="NCBI Taxonomy" id="3238810"/>
    <lineage>
        <taxon>Bacteria</taxon>
        <taxon>Pseudomonadati</taxon>
        <taxon>Pseudomonadota</taxon>
        <taxon>Gammaproteobacteria</taxon>
        <taxon>Oceanospirillales</taxon>
        <taxon>Alcanivoracaceae</taxon>
        <taxon>Isoalcanivorax</taxon>
    </lineage>
</organism>
<proteinExistence type="predicted"/>
<dbReference type="SUPFAM" id="SSF56281">
    <property type="entry name" value="Metallo-hydrolase/oxidoreductase"/>
    <property type="match status" value="1"/>
</dbReference>
<dbReference type="Proteomes" id="UP001562065">
    <property type="component" value="Unassembled WGS sequence"/>
</dbReference>
<dbReference type="InterPro" id="IPR036866">
    <property type="entry name" value="RibonucZ/Hydroxyglut_hydro"/>
</dbReference>
<accession>A0ABV4AKC8</accession>
<dbReference type="PANTHER" id="PTHR23131:SF4">
    <property type="entry name" value="METALLO-BETA-LACTAMASE SUPERFAMILY POTEIN"/>
    <property type="match status" value="1"/>
</dbReference>
<dbReference type="InterPro" id="IPR001279">
    <property type="entry name" value="Metallo-B-lactamas"/>
</dbReference>